<keyword evidence="3" id="KW-1185">Reference proteome</keyword>
<accession>W4KDQ6</accession>
<name>W4KDQ6_HETIT</name>
<dbReference type="OrthoDB" id="5576441at2759"/>
<feature type="compositionally biased region" description="Polar residues" evidence="1">
    <location>
        <begin position="51"/>
        <end position="73"/>
    </location>
</feature>
<sequence length="361" mass="38674">MTFGIRGKPRANGVQASVLASSTEADTIHCGLSPKYTNKHKAVAELPRLRPTSQSTSDNILSANPPSVPTSGDASDDSAEDFRAKLEHFAYTPVIQSSNFARSSPALSLANSIMTDLDSVTLPKSKRPRTTKPRLNVNVPGLDLAGLRKKSVAQKIIHIQSCAKKKGLTETTLKILLTQQLENAQNTQGKGKAKDVVDEVELAPKTYLEGVLEEAGTKKRKKRAKVVSTVQSLSQTSNAIRDRARLLFTNPQSLQPLQATQAFGPSKLGAALRHPLIDSEPPQTQAFGENGLAQGSSLTRFSSLGSASKRSEDEDDNAPAATQAFAPSRLATMFNGTAFHNDAGNKSVIDVRVVILCSPHE</sequence>
<dbReference type="EMBL" id="KI925456">
    <property type="protein sequence ID" value="ETW83874.1"/>
    <property type="molecule type" value="Genomic_DNA"/>
</dbReference>
<dbReference type="Proteomes" id="UP000030671">
    <property type="component" value="Unassembled WGS sequence"/>
</dbReference>
<dbReference type="STRING" id="747525.W4KDQ6"/>
<dbReference type="AlphaFoldDB" id="W4KDQ6"/>
<dbReference type="KEGG" id="hir:HETIRDRAFT_425463"/>
<feature type="region of interest" description="Disordered" evidence="1">
    <location>
        <begin position="49"/>
        <end position="78"/>
    </location>
</feature>
<evidence type="ECO:0000313" key="2">
    <source>
        <dbReference type="EMBL" id="ETW83874.1"/>
    </source>
</evidence>
<proteinExistence type="predicted"/>
<dbReference type="GeneID" id="20674034"/>
<evidence type="ECO:0000256" key="1">
    <source>
        <dbReference type="SAM" id="MobiDB-lite"/>
    </source>
</evidence>
<dbReference type="InParanoid" id="W4KDQ6"/>
<protein>
    <submittedName>
        <fullName evidence="2">Uncharacterized protein</fullName>
    </submittedName>
</protein>
<gene>
    <name evidence="2" type="ORF">HETIRDRAFT_425463</name>
</gene>
<organism evidence="2 3">
    <name type="scientific">Heterobasidion irregulare (strain TC 32-1)</name>
    <dbReference type="NCBI Taxonomy" id="747525"/>
    <lineage>
        <taxon>Eukaryota</taxon>
        <taxon>Fungi</taxon>
        <taxon>Dikarya</taxon>
        <taxon>Basidiomycota</taxon>
        <taxon>Agaricomycotina</taxon>
        <taxon>Agaricomycetes</taxon>
        <taxon>Russulales</taxon>
        <taxon>Bondarzewiaceae</taxon>
        <taxon>Heterobasidion</taxon>
        <taxon>Heterobasidion annosum species complex</taxon>
    </lineage>
</organism>
<dbReference type="HOGENOM" id="CLU_767389_0_0_1"/>
<reference evidence="2 3" key="1">
    <citation type="journal article" date="2012" name="New Phytol.">
        <title>Insight into trade-off between wood decay and parasitism from the genome of a fungal forest pathogen.</title>
        <authorList>
            <person name="Olson A."/>
            <person name="Aerts A."/>
            <person name="Asiegbu F."/>
            <person name="Belbahri L."/>
            <person name="Bouzid O."/>
            <person name="Broberg A."/>
            <person name="Canback B."/>
            <person name="Coutinho P.M."/>
            <person name="Cullen D."/>
            <person name="Dalman K."/>
            <person name="Deflorio G."/>
            <person name="van Diepen L.T."/>
            <person name="Dunand C."/>
            <person name="Duplessis S."/>
            <person name="Durling M."/>
            <person name="Gonthier P."/>
            <person name="Grimwood J."/>
            <person name="Fossdal C.G."/>
            <person name="Hansson D."/>
            <person name="Henrissat B."/>
            <person name="Hietala A."/>
            <person name="Himmelstrand K."/>
            <person name="Hoffmeister D."/>
            <person name="Hogberg N."/>
            <person name="James T.Y."/>
            <person name="Karlsson M."/>
            <person name="Kohler A."/>
            <person name="Kues U."/>
            <person name="Lee Y.H."/>
            <person name="Lin Y.C."/>
            <person name="Lind M."/>
            <person name="Lindquist E."/>
            <person name="Lombard V."/>
            <person name="Lucas S."/>
            <person name="Lunden K."/>
            <person name="Morin E."/>
            <person name="Murat C."/>
            <person name="Park J."/>
            <person name="Raffaello T."/>
            <person name="Rouze P."/>
            <person name="Salamov A."/>
            <person name="Schmutz J."/>
            <person name="Solheim H."/>
            <person name="Stahlberg J."/>
            <person name="Velez H."/>
            <person name="de Vries R.P."/>
            <person name="Wiebenga A."/>
            <person name="Woodward S."/>
            <person name="Yakovlev I."/>
            <person name="Garbelotto M."/>
            <person name="Martin F."/>
            <person name="Grigoriev I.V."/>
            <person name="Stenlid J."/>
        </authorList>
    </citation>
    <scope>NUCLEOTIDE SEQUENCE [LARGE SCALE GENOMIC DNA]</scope>
    <source>
        <strain evidence="2 3">TC 32-1</strain>
    </source>
</reference>
<dbReference type="RefSeq" id="XP_009543610.1">
    <property type="nucleotide sequence ID" value="XM_009545315.1"/>
</dbReference>
<evidence type="ECO:0000313" key="3">
    <source>
        <dbReference type="Proteomes" id="UP000030671"/>
    </source>
</evidence>